<protein>
    <submittedName>
        <fullName evidence="1">Uncharacterized protein</fullName>
    </submittedName>
</protein>
<reference evidence="2" key="1">
    <citation type="journal article" date="2019" name="Int. J. Syst. Evol. Microbiol.">
        <title>The Global Catalogue of Microorganisms (GCM) 10K type strain sequencing project: providing services to taxonomists for standard genome sequencing and annotation.</title>
        <authorList>
            <consortium name="The Broad Institute Genomics Platform"/>
            <consortium name="The Broad Institute Genome Sequencing Center for Infectious Disease"/>
            <person name="Wu L."/>
            <person name="Ma J."/>
        </authorList>
    </citation>
    <scope>NUCLEOTIDE SEQUENCE [LARGE SCALE GENOMIC DNA]</scope>
    <source>
        <strain evidence="2">JCM 12696</strain>
    </source>
</reference>
<gene>
    <name evidence="1" type="ORF">GCM10009654_58370</name>
</gene>
<dbReference type="EMBL" id="BAAAKV010000070">
    <property type="protein sequence ID" value="GAA1193513.1"/>
    <property type="molecule type" value="Genomic_DNA"/>
</dbReference>
<sequence>MDSCPERFSTVNAHRAWPVWPIRRAGRGPAAAHRGRTGHRARPRALPPVPLALSAAVALAAGVRNDSPALSSVDAATAFVCAALLRYIATEGPAHTARRTRPAVS</sequence>
<proteinExistence type="predicted"/>
<accession>A0ABP4FSM5</accession>
<keyword evidence="2" id="KW-1185">Reference proteome</keyword>
<organism evidence="1 2">
    <name type="scientific">Streptomyces hebeiensis</name>
    <dbReference type="NCBI Taxonomy" id="229486"/>
    <lineage>
        <taxon>Bacteria</taxon>
        <taxon>Bacillati</taxon>
        <taxon>Actinomycetota</taxon>
        <taxon>Actinomycetes</taxon>
        <taxon>Kitasatosporales</taxon>
        <taxon>Streptomycetaceae</taxon>
        <taxon>Streptomyces</taxon>
    </lineage>
</organism>
<name>A0ABP4FSM5_9ACTN</name>
<evidence type="ECO:0000313" key="2">
    <source>
        <dbReference type="Proteomes" id="UP001501371"/>
    </source>
</evidence>
<comment type="caution">
    <text evidence="1">The sequence shown here is derived from an EMBL/GenBank/DDBJ whole genome shotgun (WGS) entry which is preliminary data.</text>
</comment>
<dbReference type="Proteomes" id="UP001501371">
    <property type="component" value="Unassembled WGS sequence"/>
</dbReference>
<evidence type="ECO:0000313" key="1">
    <source>
        <dbReference type="EMBL" id="GAA1193513.1"/>
    </source>
</evidence>